<dbReference type="EMBL" id="KZ678128">
    <property type="protein sequence ID" value="PSN74960.1"/>
    <property type="molecule type" value="Genomic_DNA"/>
</dbReference>
<dbReference type="Gene3D" id="4.10.240.10">
    <property type="entry name" value="Zn(2)-C6 fungal-type DNA-binding domain"/>
    <property type="match status" value="1"/>
</dbReference>
<dbReference type="InterPro" id="IPR036864">
    <property type="entry name" value="Zn2-C6_fun-type_DNA-bd_sf"/>
</dbReference>
<evidence type="ECO:0000256" key="1">
    <source>
        <dbReference type="ARBA" id="ARBA00023242"/>
    </source>
</evidence>
<keyword evidence="1" id="KW-0539">Nucleus</keyword>
<feature type="region of interest" description="Disordered" evidence="2">
    <location>
        <begin position="52"/>
        <end position="79"/>
    </location>
</feature>
<dbReference type="GO" id="GO:0008270">
    <property type="term" value="F:zinc ion binding"/>
    <property type="evidence" value="ECO:0007669"/>
    <property type="project" value="InterPro"/>
</dbReference>
<feature type="domain" description="Zn(2)-C6 fungal-type" evidence="3">
    <location>
        <begin position="20"/>
        <end position="50"/>
    </location>
</feature>
<name>A0A2T2PBD5_CORCC</name>
<dbReference type="InterPro" id="IPR021858">
    <property type="entry name" value="Fun_TF"/>
</dbReference>
<dbReference type="Pfam" id="PF00172">
    <property type="entry name" value="Zn_clus"/>
    <property type="match status" value="1"/>
</dbReference>
<dbReference type="PROSITE" id="PS00463">
    <property type="entry name" value="ZN2_CY6_FUNGAL_1"/>
    <property type="match status" value="1"/>
</dbReference>
<dbReference type="GO" id="GO:0001228">
    <property type="term" value="F:DNA-binding transcription activator activity, RNA polymerase II-specific"/>
    <property type="evidence" value="ECO:0007669"/>
    <property type="project" value="TreeGrafter"/>
</dbReference>
<evidence type="ECO:0000313" key="4">
    <source>
        <dbReference type="EMBL" id="PSN74960.1"/>
    </source>
</evidence>
<keyword evidence="5" id="KW-1185">Reference proteome</keyword>
<organism evidence="4 5">
    <name type="scientific">Corynespora cassiicola Philippines</name>
    <dbReference type="NCBI Taxonomy" id="1448308"/>
    <lineage>
        <taxon>Eukaryota</taxon>
        <taxon>Fungi</taxon>
        <taxon>Dikarya</taxon>
        <taxon>Ascomycota</taxon>
        <taxon>Pezizomycotina</taxon>
        <taxon>Dothideomycetes</taxon>
        <taxon>Pleosporomycetidae</taxon>
        <taxon>Pleosporales</taxon>
        <taxon>Corynesporascaceae</taxon>
        <taxon>Corynespora</taxon>
    </lineage>
</organism>
<sequence>MAMAMDKLKTRKPHRKSRNGCLPCKARHVKCDEQKPDCVNCDKYGSKCEYPPPKKRRDLSNDAASPHLVASTPSSTDATQTANPVLIATSSPAVPPIPNIQQLRLIHHFTTVTALTLAVEPGAEEVYSINLVKTAFDFPFLLNSLLALAAMHLSRLDQSSRSDYLHQAEQYHDLALSQFQIQISDIDEGNFRAVLFFAFTLFPYFCALPVGSDNGFEHVFDSILSNMLLTRRVRPMVAGIYHDMVNSDLGRAIPKDTRSVRWEDAEVPGNSTLGSLRKFSEVSHHLYPAEIVEAYTAAIGKLEVLFAAISRLPTPPSDALLKLWIHFVSDKFMELLVDRQPGALVIFAHYAVLLSKGQHYWFLEGVSEQMLDVIEALVPTEWTTWLEWPKQQIRG</sequence>
<dbReference type="Proteomes" id="UP000240883">
    <property type="component" value="Unassembled WGS sequence"/>
</dbReference>
<dbReference type="InterPro" id="IPR053157">
    <property type="entry name" value="Sterol_Uptake_Regulator"/>
</dbReference>
<dbReference type="PANTHER" id="PTHR47784:SF4">
    <property type="entry name" value="ZN(II)2CYS6 TRANSCRIPTION FACTOR (EUROFUNG)"/>
    <property type="match status" value="1"/>
</dbReference>
<dbReference type="SUPFAM" id="SSF57701">
    <property type="entry name" value="Zn2/Cys6 DNA-binding domain"/>
    <property type="match status" value="1"/>
</dbReference>
<dbReference type="InterPro" id="IPR001138">
    <property type="entry name" value="Zn2Cys6_DnaBD"/>
</dbReference>
<evidence type="ECO:0000256" key="2">
    <source>
        <dbReference type="SAM" id="MobiDB-lite"/>
    </source>
</evidence>
<dbReference type="CDD" id="cd00067">
    <property type="entry name" value="GAL4"/>
    <property type="match status" value="1"/>
</dbReference>
<dbReference type="SMART" id="SM00066">
    <property type="entry name" value="GAL4"/>
    <property type="match status" value="1"/>
</dbReference>
<evidence type="ECO:0000313" key="5">
    <source>
        <dbReference type="Proteomes" id="UP000240883"/>
    </source>
</evidence>
<protein>
    <recommendedName>
        <fullName evidence="3">Zn(2)-C6 fungal-type domain-containing protein</fullName>
    </recommendedName>
</protein>
<evidence type="ECO:0000259" key="3">
    <source>
        <dbReference type="PROSITE" id="PS50048"/>
    </source>
</evidence>
<dbReference type="AlphaFoldDB" id="A0A2T2PBD5"/>
<dbReference type="OrthoDB" id="5386330at2759"/>
<proteinExistence type="predicted"/>
<dbReference type="PANTHER" id="PTHR47784">
    <property type="entry name" value="STEROL UPTAKE CONTROL PROTEIN 2"/>
    <property type="match status" value="1"/>
</dbReference>
<reference evidence="4 5" key="1">
    <citation type="journal article" date="2018" name="Front. Microbiol.">
        <title>Genome-Wide Analysis of Corynespora cassiicola Leaf Fall Disease Putative Effectors.</title>
        <authorList>
            <person name="Lopez D."/>
            <person name="Ribeiro S."/>
            <person name="Label P."/>
            <person name="Fumanal B."/>
            <person name="Venisse J.S."/>
            <person name="Kohler A."/>
            <person name="de Oliveira R.R."/>
            <person name="Labutti K."/>
            <person name="Lipzen A."/>
            <person name="Lail K."/>
            <person name="Bauer D."/>
            <person name="Ohm R.A."/>
            <person name="Barry K.W."/>
            <person name="Spatafora J."/>
            <person name="Grigoriev I.V."/>
            <person name="Martin F.M."/>
            <person name="Pujade-Renaud V."/>
        </authorList>
    </citation>
    <scope>NUCLEOTIDE SEQUENCE [LARGE SCALE GENOMIC DNA]</scope>
    <source>
        <strain evidence="4 5">Philippines</strain>
    </source>
</reference>
<accession>A0A2T2PBD5</accession>
<dbReference type="PROSITE" id="PS50048">
    <property type="entry name" value="ZN2_CY6_FUNGAL_2"/>
    <property type="match status" value="1"/>
</dbReference>
<gene>
    <name evidence="4" type="ORF">BS50DRAFT_28237</name>
</gene>
<dbReference type="Pfam" id="PF11951">
    <property type="entry name" value="Fungal_trans_2"/>
    <property type="match status" value="1"/>
</dbReference>